<dbReference type="InterPro" id="IPR015919">
    <property type="entry name" value="Cadherin-like_sf"/>
</dbReference>
<dbReference type="Pfam" id="PF04213">
    <property type="entry name" value="HtaA"/>
    <property type="match status" value="1"/>
</dbReference>
<dbReference type="SUPFAM" id="SSF63825">
    <property type="entry name" value="YWTD domain"/>
    <property type="match status" value="1"/>
</dbReference>
<feature type="domain" description="Long Rib" evidence="4">
    <location>
        <begin position="728"/>
        <end position="814"/>
    </location>
</feature>
<dbReference type="GO" id="GO:0005509">
    <property type="term" value="F:calcium ion binding"/>
    <property type="evidence" value="ECO:0007669"/>
    <property type="project" value="InterPro"/>
</dbReference>
<dbReference type="Proteomes" id="UP000645966">
    <property type="component" value="Unassembled WGS sequence"/>
</dbReference>
<feature type="domain" description="Long Rib" evidence="4">
    <location>
        <begin position="826"/>
        <end position="919"/>
    </location>
</feature>
<reference evidence="5" key="1">
    <citation type="submission" date="2020-12" db="EMBL/GenBank/DDBJ databases">
        <title>Genome public.</title>
        <authorList>
            <person name="Sun Q."/>
        </authorList>
    </citation>
    <scope>NUCLEOTIDE SEQUENCE</scope>
    <source>
        <strain evidence="5">CCM 8863</strain>
    </source>
</reference>
<keyword evidence="1" id="KW-1133">Transmembrane helix</keyword>
<dbReference type="Gene3D" id="2.60.40.10">
    <property type="entry name" value="Immunoglobulins"/>
    <property type="match status" value="1"/>
</dbReference>
<gene>
    <name evidence="5" type="ORF">JDV75_03740</name>
</gene>
<dbReference type="GO" id="GO:0005975">
    <property type="term" value="P:carbohydrate metabolic process"/>
    <property type="evidence" value="ECO:0007669"/>
    <property type="project" value="UniProtKB-ARBA"/>
</dbReference>
<evidence type="ECO:0000259" key="4">
    <source>
        <dbReference type="Pfam" id="PF18957"/>
    </source>
</evidence>
<feature type="transmembrane region" description="Helical" evidence="1">
    <location>
        <begin position="1277"/>
        <end position="1301"/>
    </location>
</feature>
<dbReference type="RefSeq" id="WP_198737913.1">
    <property type="nucleotide sequence ID" value="NZ_JAEIOS010000011.1"/>
</dbReference>
<feature type="domain" description="Htaa" evidence="3">
    <location>
        <begin position="58"/>
        <end position="203"/>
    </location>
</feature>
<protein>
    <submittedName>
        <fullName evidence="5">YPDG domain-containing protein</fullName>
    </submittedName>
</protein>
<feature type="chain" id="PRO_5037003107" evidence="2">
    <location>
        <begin position="35"/>
        <end position="1311"/>
    </location>
</feature>
<keyword evidence="1" id="KW-0812">Transmembrane</keyword>
<keyword evidence="1" id="KW-0472">Membrane</keyword>
<feature type="domain" description="Long Rib" evidence="4">
    <location>
        <begin position="935"/>
        <end position="1017"/>
    </location>
</feature>
<evidence type="ECO:0000313" key="5">
    <source>
        <dbReference type="EMBL" id="MBI8988872.1"/>
    </source>
</evidence>
<organism evidence="5 6">
    <name type="scientific">Corynebacterium meridianum</name>
    <dbReference type="NCBI Taxonomy" id="2765363"/>
    <lineage>
        <taxon>Bacteria</taxon>
        <taxon>Bacillati</taxon>
        <taxon>Actinomycetota</taxon>
        <taxon>Actinomycetes</taxon>
        <taxon>Mycobacteriales</taxon>
        <taxon>Corynebacteriaceae</taxon>
        <taxon>Corynebacterium</taxon>
    </lineage>
</organism>
<dbReference type="Pfam" id="PF18957">
    <property type="entry name" value="RibLong"/>
    <property type="match status" value="6"/>
</dbReference>
<evidence type="ECO:0000256" key="2">
    <source>
        <dbReference type="SAM" id="SignalP"/>
    </source>
</evidence>
<feature type="domain" description="Long Rib" evidence="4">
    <location>
        <begin position="1042"/>
        <end position="1137"/>
    </location>
</feature>
<dbReference type="SUPFAM" id="SSF49313">
    <property type="entry name" value="Cadherin-like"/>
    <property type="match status" value="1"/>
</dbReference>
<feature type="domain" description="Long Rib" evidence="4">
    <location>
        <begin position="1149"/>
        <end position="1245"/>
    </location>
</feature>
<comment type="caution">
    <text evidence="5">The sequence shown here is derived from an EMBL/GenBank/DDBJ whole genome shotgun (WGS) entry which is preliminary data.</text>
</comment>
<feature type="signal peptide" evidence="2">
    <location>
        <begin position="1"/>
        <end position="34"/>
    </location>
</feature>
<evidence type="ECO:0000259" key="3">
    <source>
        <dbReference type="Pfam" id="PF04213"/>
    </source>
</evidence>
<keyword evidence="6" id="KW-1185">Reference proteome</keyword>
<dbReference type="GO" id="GO:0016020">
    <property type="term" value="C:membrane"/>
    <property type="evidence" value="ECO:0007669"/>
    <property type="project" value="InterPro"/>
</dbReference>
<dbReference type="InterPro" id="IPR007331">
    <property type="entry name" value="Htaa"/>
</dbReference>
<dbReference type="InterPro" id="IPR044055">
    <property type="entry name" value="RibLong"/>
</dbReference>
<evidence type="ECO:0000313" key="6">
    <source>
        <dbReference type="Proteomes" id="UP000645966"/>
    </source>
</evidence>
<keyword evidence="2" id="KW-0732">Signal</keyword>
<sequence>MAESSRRMSRAGVAAIACLSLTLSPISSVGVALADATYTKGVEATDGTKQVYAADTDALHWGINEMFRGKATSFEAADGARYDAEAKQFVFPYVSMDDAAKTVSYAGSVTILGECEDDADPSRGTCKIDVTLTDPVVTVDPDGTSSVSATVHSTRDGAEWFGPETVELATLDFSGARFNNSDTDTTWVDVAATATDAAADNAFLGTGALENVEFTYPGKTEGKQSIELKVDNYSAAASNFSMGDALRTIQFDDGSVLQVEKGYGDAEMAVFNPGFETISGTTGLDVEGKFLLAADTATKTLYWVDGDNNLKKAVLGDDGQLSGESTLEELGDAGHVNGLALGVDGTIGLLIVPTSGSTPTYARLVEVDAAGGKTVTQLPSAKKLHPEIDDTGEYYSDQAYGLSFGSRNSLAALPDGTWIAVNDFEVTEGHGATPIHITPKADTKASLLTGAGDLFADYQSINGLYTEGDIVAFHNYRREGGDKHTVVGFYRYSDGKLTPIYSNTAAGEFQVIGGVAAAGDSLYVFSSENKTLTALSAEDGSVQASVVLDEATDVLEYGNSDYSNLIVTGEKLLVTVPEDGDGWGDNHTKLATITKTMSGTTGDSSVEPVTVGEYDDETSYEPMADDAVVEATVGTPAVAPAPTFDMVATDETETMAAPADTTFSLPEAVEGATVADDGTVTLTAVDAQADTDVPVTVLVTYADQTTDEYTVTFKVTAAAEPTADTGKVFYGKEPLTVTAGETGTVTPTFVTDDSDEDVPTGTFVFEGDVPEGATIDENTGVVSYAPTEATDGVDNVKVRVTFEDASTQLTGVSLKAEAATPTYTEQVWYPDAVTVAPGETATTTPKLGGIESGSEKKDIPENFSFKLIGDIDGVSIDSATGTITYAAPADAEEQTIYPRVEVTFPSGKTQPTGPVINVKKDEPAQSEVYVYYGTIVTVDAGQEAVVTPEAAIPTPTYTVVDMPAGTTFKFVDKDDEARPAGMTLDENTGVVTFTPTEDQAGQSYFFYVQATYGDGTPAPRPAVGLIKVNEAATPDPDDSSMYNLFYPNTDVTAGESVTSTPFADMAGTDDIEEGEIPAGTTFELASAGNPEGAVIDSDTGVITYSPASDMESENVAFAVTATYADGSTDSLIVVFIVSAAEQKIEDNAMYTPVYVNGEVEAGESAAVTPTFDMSDTDTVETGSAPDGTTFAFSGTPDASFSIDPTTGAVTYEAADDAEDATVQAMITVTYADGTKDDATVTFAVKAAEDKTPQPSGSNSGSSSLVDKLTGSAVGGSAAGGIMSLLSVGVLFGVIAAIIHFLKVQMPGFPKF</sequence>
<name>A0A934HYD2_9CORY</name>
<evidence type="ECO:0000256" key="1">
    <source>
        <dbReference type="SAM" id="Phobius"/>
    </source>
</evidence>
<dbReference type="NCBIfam" id="NF038186">
    <property type="entry name" value="YPDG_rpt"/>
    <property type="match status" value="2"/>
</dbReference>
<proteinExistence type="predicted"/>
<feature type="domain" description="Long Rib" evidence="4">
    <location>
        <begin position="629"/>
        <end position="716"/>
    </location>
</feature>
<dbReference type="InterPro" id="IPR013783">
    <property type="entry name" value="Ig-like_fold"/>
</dbReference>
<accession>A0A934HYD2</accession>
<dbReference type="EMBL" id="JAEIOS010000011">
    <property type="protein sequence ID" value="MBI8988872.1"/>
    <property type="molecule type" value="Genomic_DNA"/>
</dbReference>